<name>A0A9X2AKI4_9FLAO</name>
<evidence type="ECO:0000313" key="1">
    <source>
        <dbReference type="EMBL" id="MCI2228270.1"/>
    </source>
</evidence>
<organism evidence="1 2">
    <name type="scientific">Polaribacter marinus</name>
    <dbReference type="NCBI Taxonomy" id="2916838"/>
    <lineage>
        <taxon>Bacteria</taxon>
        <taxon>Pseudomonadati</taxon>
        <taxon>Bacteroidota</taxon>
        <taxon>Flavobacteriia</taxon>
        <taxon>Flavobacteriales</taxon>
        <taxon>Flavobacteriaceae</taxon>
    </lineage>
</organism>
<keyword evidence="2" id="KW-1185">Reference proteome</keyword>
<dbReference type="Proteomes" id="UP001139369">
    <property type="component" value="Unassembled WGS sequence"/>
</dbReference>
<proteinExistence type="predicted"/>
<protein>
    <recommendedName>
        <fullName evidence="3">Outer membrane protein beta-barrel domain-containing protein</fullName>
    </recommendedName>
</protein>
<sequence>MILNISHVDKMGDRVNVGLSIGVARTFESNLFASTSVAFSVGKETGLWDNPIDYLSVNLEGGYKFKTGTFFVPFLAIGGSYINAPNTIANSKSSIAITPSAGFNMWFKNSSYGFTTKFGYKLVSNDYMETHKYLTIGIIKKF</sequence>
<evidence type="ECO:0008006" key="3">
    <source>
        <dbReference type="Google" id="ProtNLM"/>
    </source>
</evidence>
<evidence type="ECO:0000313" key="2">
    <source>
        <dbReference type="Proteomes" id="UP001139369"/>
    </source>
</evidence>
<dbReference type="AlphaFoldDB" id="A0A9X2AKI4"/>
<accession>A0A9X2AKI4</accession>
<gene>
    <name evidence="1" type="ORF">MC378_03755</name>
</gene>
<dbReference type="EMBL" id="JAKQYM010000002">
    <property type="protein sequence ID" value="MCI2228270.1"/>
    <property type="molecule type" value="Genomic_DNA"/>
</dbReference>
<reference evidence="1" key="1">
    <citation type="submission" date="2022-02" db="EMBL/GenBank/DDBJ databases">
        <title>Polaribacter sp. MSW13, isolated from seawater.</title>
        <authorList>
            <person name="Kristyanto S."/>
            <person name="Jung J."/>
            <person name="Jeon C.O."/>
        </authorList>
    </citation>
    <scope>NUCLEOTIDE SEQUENCE</scope>
    <source>
        <strain evidence="1">MSW13</strain>
    </source>
</reference>
<comment type="caution">
    <text evidence="1">The sequence shown here is derived from an EMBL/GenBank/DDBJ whole genome shotgun (WGS) entry which is preliminary data.</text>
</comment>
<dbReference type="RefSeq" id="WP_242177386.1">
    <property type="nucleotide sequence ID" value="NZ_JAKQYM010000002.1"/>
</dbReference>
<dbReference type="Gene3D" id="2.40.160.20">
    <property type="match status" value="1"/>
</dbReference>